<evidence type="ECO:0000256" key="3">
    <source>
        <dbReference type="ARBA" id="ARBA00022729"/>
    </source>
</evidence>
<evidence type="ECO:0000256" key="6">
    <source>
        <dbReference type="ARBA" id="ARBA00022963"/>
    </source>
</evidence>
<organism evidence="17">
    <name type="scientific">Arion vulgaris</name>
    <dbReference type="NCBI Taxonomy" id="1028688"/>
    <lineage>
        <taxon>Eukaryota</taxon>
        <taxon>Metazoa</taxon>
        <taxon>Spiralia</taxon>
        <taxon>Lophotrochozoa</taxon>
        <taxon>Mollusca</taxon>
        <taxon>Gastropoda</taxon>
        <taxon>Heterobranchia</taxon>
        <taxon>Euthyneura</taxon>
        <taxon>Panpulmonata</taxon>
        <taxon>Eupulmonata</taxon>
        <taxon>Stylommatophora</taxon>
        <taxon>Helicina</taxon>
        <taxon>Arionoidea</taxon>
        <taxon>Arionidae</taxon>
        <taxon>Arion</taxon>
    </lineage>
</organism>
<evidence type="ECO:0000256" key="4">
    <source>
        <dbReference type="ARBA" id="ARBA00022801"/>
    </source>
</evidence>
<keyword evidence="5" id="KW-0746">Sphingolipid metabolism</keyword>
<proteinExistence type="inferred from homology"/>
<dbReference type="GO" id="GO:0005764">
    <property type="term" value="C:lysosome"/>
    <property type="evidence" value="ECO:0007669"/>
    <property type="project" value="TreeGrafter"/>
</dbReference>
<evidence type="ECO:0000256" key="11">
    <source>
        <dbReference type="ARBA" id="ARBA00033098"/>
    </source>
</evidence>
<evidence type="ECO:0000256" key="13">
    <source>
        <dbReference type="SAM" id="SignalP"/>
    </source>
</evidence>
<reference evidence="17" key="1">
    <citation type="submission" date="2014-12" db="EMBL/GenBank/DDBJ databases">
        <title>Insight into the proteome of Arion vulgaris.</title>
        <authorList>
            <person name="Aradska J."/>
            <person name="Bulat T."/>
            <person name="Smidak R."/>
            <person name="Sarate P."/>
            <person name="Gangsoo J."/>
            <person name="Sialana F."/>
            <person name="Bilban M."/>
            <person name="Lubec G."/>
        </authorList>
    </citation>
    <scope>NUCLEOTIDE SEQUENCE</scope>
    <source>
        <tissue evidence="17">Skin</tissue>
    </source>
</reference>
<dbReference type="AlphaFoldDB" id="A0A0B7BI09"/>
<dbReference type="GO" id="GO:0016020">
    <property type="term" value="C:membrane"/>
    <property type="evidence" value="ECO:0007669"/>
    <property type="project" value="GOC"/>
</dbReference>
<evidence type="ECO:0000256" key="10">
    <source>
        <dbReference type="ARBA" id="ARBA00023295"/>
    </source>
</evidence>
<protein>
    <recommendedName>
        <fullName evidence="2">galactosylceramidase</fullName>
        <ecNumber evidence="2">3.2.1.46</ecNumber>
    </recommendedName>
    <alternativeName>
        <fullName evidence="11">Galactosylceramidase</fullName>
    </alternativeName>
</protein>
<dbReference type="EMBL" id="HACG01046099">
    <property type="protein sequence ID" value="CEK92964.1"/>
    <property type="molecule type" value="Transcribed_RNA"/>
</dbReference>
<keyword evidence="3 13" id="KW-0732">Signal</keyword>
<comment type="similarity">
    <text evidence="1">Belongs to the glycosyl hydrolase 59 family.</text>
</comment>
<evidence type="ECO:0000256" key="5">
    <source>
        <dbReference type="ARBA" id="ARBA00022919"/>
    </source>
</evidence>
<evidence type="ECO:0000256" key="9">
    <source>
        <dbReference type="ARBA" id="ARBA00023180"/>
    </source>
</evidence>
<dbReference type="Pfam" id="PF02057">
    <property type="entry name" value="Glyco_hydro_59"/>
    <property type="match status" value="1"/>
</dbReference>
<feature type="active site" description="Nucleophile" evidence="12">
    <location>
        <position position="258"/>
    </location>
</feature>
<evidence type="ECO:0000256" key="1">
    <source>
        <dbReference type="ARBA" id="ARBA00005637"/>
    </source>
</evidence>
<feature type="active site" description="Proton donor/acceptor" evidence="12">
    <location>
        <position position="183"/>
    </location>
</feature>
<sequence>MLNISAIWTVFILLLLLAFVNGQFFSLCAVDDFVGVGRRYDGIGGLSGGSATSKLLIGYPDKQRNEVLDYLFKPKFAASLQILKVEIGGDSQASDATEASHMHVEWEENYQRGYEWWLMEEAKKRNPDIKLFGLPWAFPGWVGNGTQNPYYDRQKLATYIYKWIRGADVYHNLTIDYIGMWNERWYDAEAIKVLRKTLDDNGYSNVFIVASDLDFGIVDYMTSDAVLSSVVDFVGAHYPGVLSPDSAKLIGKQLWSSEDFSTVNDEVGGGCWARILNQNYVQGLMTSTISWNLIDSFFEGLPWDRTSLMTAREPWSGNYVVESPIWMSAHTTQFTEPGWRYLPHGHGVGMLNKGGSYVTIVSPDLTNLTIVIEAMSHDHSICIRPELPAYTVTDQVVIFNFAGAFENITELYLWYSMLTFDNSTPTHFQSLGTIAVSNGQLTLIVEVDHVYTLTTVSDGQHGQHDPPPPSAPFPLPFVETFEEYPLSAEPYLLAPQQGSYDVVDVGGVHKKVMRQMVLQPPIVWCVQTLYFNATLNLLGRFNWTDVEIAVDVKVGAVNGTNGVYIGARIDNGGCTTYASKGIFFFIFPNDDIYLLANDIKATNIILAGRDTGAIVTDWNRISLSVKGSQAVGSCNGVELFNVTIPLTPANGLVGVGTDTYGYADFDNIELSQADGPSATVYSGKNDKKKTLLFETERP</sequence>
<keyword evidence="8" id="KW-1015">Disulfide bond</keyword>
<accession>A0A0B7BI09</accession>
<feature type="signal peptide" evidence="13">
    <location>
        <begin position="1"/>
        <end position="22"/>
    </location>
</feature>
<dbReference type="FunFam" id="3.20.20.80:FF:000026">
    <property type="entry name" value="galactocerebrosidase precursor"/>
    <property type="match status" value="1"/>
</dbReference>
<evidence type="ECO:0000259" key="15">
    <source>
        <dbReference type="Pfam" id="PF17387"/>
    </source>
</evidence>
<dbReference type="GO" id="GO:0006683">
    <property type="term" value="P:galactosylceramide catabolic process"/>
    <property type="evidence" value="ECO:0007669"/>
    <property type="project" value="InterPro"/>
</dbReference>
<dbReference type="SUPFAM" id="SSF51445">
    <property type="entry name" value="(Trans)glycosidases"/>
    <property type="match status" value="1"/>
</dbReference>
<dbReference type="PANTHER" id="PTHR15172:SF1">
    <property type="entry name" value="GALACTOCEREBROSIDASE"/>
    <property type="match status" value="1"/>
</dbReference>
<keyword evidence="9" id="KW-0325">Glycoprotein</keyword>
<keyword evidence="10" id="KW-0326">Glycosidase</keyword>
<evidence type="ECO:0000259" key="16">
    <source>
        <dbReference type="Pfam" id="PF21708"/>
    </source>
</evidence>
<gene>
    <name evidence="17" type="primary">ORF191278</name>
</gene>
<dbReference type="Pfam" id="PF17387">
    <property type="entry name" value="Glyco_hydro_59M"/>
    <property type="match status" value="1"/>
</dbReference>
<dbReference type="Gene3D" id="3.20.20.70">
    <property type="entry name" value="Aldolase class I"/>
    <property type="match status" value="1"/>
</dbReference>
<dbReference type="PRINTS" id="PR00850">
    <property type="entry name" value="GLHYDRLASE59"/>
</dbReference>
<dbReference type="InterPro" id="IPR035394">
    <property type="entry name" value="Glyco_hydro_59_dom"/>
</dbReference>
<dbReference type="Pfam" id="PF21708">
    <property type="entry name" value="Glyco_hydro_59_C"/>
    <property type="match status" value="1"/>
</dbReference>
<feature type="domain" description="Glycosyl hydrolase family 59 C-terminal lectin" evidence="16">
    <location>
        <begin position="507"/>
        <end position="671"/>
    </location>
</feature>
<dbReference type="Gene3D" id="3.20.20.80">
    <property type="entry name" value="Glycosidases"/>
    <property type="match status" value="1"/>
</dbReference>
<feature type="domain" description="Glycosyl hydrolase family 59 central" evidence="15">
    <location>
        <begin position="346"/>
        <end position="460"/>
    </location>
</feature>
<keyword evidence="4" id="KW-0378">Hydrolase</keyword>
<evidence type="ECO:0000313" key="17">
    <source>
        <dbReference type="EMBL" id="CEK92964.1"/>
    </source>
</evidence>
<keyword evidence="6" id="KW-0442">Lipid degradation</keyword>
<dbReference type="InterPro" id="IPR013785">
    <property type="entry name" value="Aldolase_TIM"/>
</dbReference>
<feature type="domain" description="Glycosyl hydrolase family 59 catalytic" evidence="14">
    <location>
        <begin position="40"/>
        <end position="333"/>
    </location>
</feature>
<dbReference type="Gene3D" id="2.60.120.560">
    <property type="entry name" value="Exo-inulinase, domain 1"/>
    <property type="match status" value="1"/>
</dbReference>
<evidence type="ECO:0000256" key="2">
    <source>
        <dbReference type="ARBA" id="ARBA00012657"/>
    </source>
</evidence>
<evidence type="ECO:0000256" key="8">
    <source>
        <dbReference type="ARBA" id="ARBA00023157"/>
    </source>
</evidence>
<feature type="chain" id="PRO_5002124707" description="galactosylceramidase" evidence="13">
    <location>
        <begin position="23"/>
        <end position="698"/>
    </location>
</feature>
<evidence type="ECO:0000256" key="12">
    <source>
        <dbReference type="PIRSR" id="PIRSR601286-50"/>
    </source>
</evidence>
<dbReference type="InterPro" id="IPR049161">
    <property type="entry name" value="GH59_cat"/>
</dbReference>
<evidence type="ECO:0000256" key="7">
    <source>
        <dbReference type="ARBA" id="ARBA00023098"/>
    </source>
</evidence>
<dbReference type="EC" id="3.2.1.46" evidence="2"/>
<keyword evidence="7" id="KW-0443">Lipid metabolism</keyword>
<dbReference type="InterPro" id="IPR017853">
    <property type="entry name" value="GH"/>
</dbReference>
<name>A0A0B7BI09_9EUPU</name>
<evidence type="ECO:0000259" key="14">
    <source>
        <dbReference type="Pfam" id="PF02057"/>
    </source>
</evidence>
<dbReference type="GO" id="GO:0004336">
    <property type="term" value="F:galactosylceramidase activity"/>
    <property type="evidence" value="ECO:0007669"/>
    <property type="project" value="UniProtKB-EC"/>
</dbReference>
<dbReference type="InterPro" id="IPR001286">
    <property type="entry name" value="Glyco_hydro_59"/>
</dbReference>
<dbReference type="PANTHER" id="PTHR15172">
    <property type="entry name" value="GALACTOCEREBROSIDASE"/>
    <property type="match status" value="1"/>
</dbReference>
<dbReference type="InterPro" id="IPR049162">
    <property type="entry name" value="GH59_C"/>
</dbReference>